<dbReference type="EMBL" id="JAUSUV010000014">
    <property type="protein sequence ID" value="MDQ0418582.1"/>
    <property type="molecule type" value="Genomic_DNA"/>
</dbReference>
<proteinExistence type="inferred from homology"/>
<dbReference type="InterPro" id="IPR050902">
    <property type="entry name" value="ABC_Transporter_SBP"/>
</dbReference>
<keyword evidence="2" id="KW-0732">Signal</keyword>
<dbReference type="InterPro" id="IPR002491">
    <property type="entry name" value="ABC_transptr_periplasmic_BD"/>
</dbReference>
<dbReference type="AlphaFoldDB" id="A0AAJ1TKK5"/>
<name>A0AAJ1TKK5_9BACL</name>
<dbReference type="RefSeq" id="WP_307254408.1">
    <property type="nucleotide sequence ID" value="NZ_JAUSUV010000014.1"/>
</dbReference>
<gene>
    <name evidence="4" type="ORF">J2Z48_002785</name>
</gene>
<dbReference type="PANTHER" id="PTHR30535:SF34">
    <property type="entry name" value="MOLYBDATE-BINDING PROTEIN MOLA"/>
    <property type="match status" value="1"/>
</dbReference>
<evidence type="ECO:0000313" key="5">
    <source>
        <dbReference type="Proteomes" id="UP001238450"/>
    </source>
</evidence>
<sequence length="321" mass="35307">MKKKMVFLTLFVVIVSFMTGCTNGSPETAIHPKNAFTQFKDGTGKEITLQKKPERMVVLNTEMQSLMFQIDAKNVVGISSAAGFPIPKGAESIQSVGQIQNVNVEKIVSLKPDLVIGNLFFHANLKETLAANRIPLALFSIKTVPDLTSAATLLGKITEKEKQTQEALEQTKLRMESMIAKLPNRKTKFATLTFMPNSVTVQKSGSISLDIAQMLKLENVASTLPSGLKGGAAPYSLEKLVELDPDVLFLIVHGTQELGDQMLKKNMESNPSWGTLRAVKEKRVFFLPSTLFVNSPGLQVDQSLEYMAKLVYPDVYGQVQK</sequence>
<accession>A0AAJ1TKK5</accession>
<dbReference type="Pfam" id="PF01497">
    <property type="entry name" value="Peripla_BP_2"/>
    <property type="match status" value="1"/>
</dbReference>
<protein>
    <submittedName>
        <fullName evidence="4">Iron complex transport system substrate-binding protein</fullName>
    </submittedName>
</protein>
<keyword evidence="5" id="KW-1185">Reference proteome</keyword>
<dbReference type="PROSITE" id="PS50983">
    <property type="entry name" value="FE_B12_PBP"/>
    <property type="match status" value="1"/>
</dbReference>
<evidence type="ECO:0000256" key="2">
    <source>
        <dbReference type="SAM" id="SignalP"/>
    </source>
</evidence>
<organism evidence="4 5">
    <name type="scientific">Croceifilum oryzae</name>
    <dbReference type="NCBI Taxonomy" id="1553429"/>
    <lineage>
        <taxon>Bacteria</taxon>
        <taxon>Bacillati</taxon>
        <taxon>Bacillota</taxon>
        <taxon>Bacilli</taxon>
        <taxon>Bacillales</taxon>
        <taxon>Thermoactinomycetaceae</taxon>
        <taxon>Croceifilum</taxon>
    </lineage>
</organism>
<dbReference type="Proteomes" id="UP001238450">
    <property type="component" value="Unassembled WGS sequence"/>
</dbReference>
<comment type="similarity">
    <text evidence="1">Belongs to the bacterial solute-binding protein 8 family.</text>
</comment>
<dbReference type="SUPFAM" id="SSF53807">
    <property type="entry name" value="Helical backbone' metal receptor"/>
    <property type="match status" value="1"/>
</dbReference>
<dbReference type="GO" id="GO:0071281">
    <property type="term" value="P:cellular response to iron ion"/>
    <property type="evidence" value="ECO:0007669"/>
    <property type="project" value="TreeGrafter"/>
</dbReference>
<comment type="caution">
    <text evidence="4">The sequence shown here is derived from an EMBL/GenBank/DDBJ whole genome shotgun (WGS) entry which is preliminary data.</text>
</comment>
<dbReference type="PANTHER" id="PTHR30535">
    <property type="entry name" value="VITAMIN B12-BINDING PROTEIN"/>
    <property type="match status" value="1"/>
</dbReference>
<evidence type="ECO:0000256" key="1">
    <source>
        <dbReference type="ARBA" id="ARBA00008814"/>
    </source>
</evidence>
<feature type="chain" id="PRO_5042535279" evidence="2">
    <location>
        <begin position="25"/>
        <end position="321"/>
    </location>
</feature>
<reference evidence="4 5" key="1">
    <citation type="submission" date="2023-07" db="EMBL/GenBank/DDBJ databases">
        <title>Genomic Encyclopedia of Type Strains, Phase IV (KMG-IV): sequencing the most valuable type-strain genomes for metagenomic binning, comparative biology and taxonomic classification.</title>
        <authorList>
            <person name="Goeker M."/>
        </authorList>
    </citation>
    <scope>NUCLEOTIDE SEQUENCE [LARGE SCALE GENOMIC DNA]</scope>
    <source>
        <strain evidence="4 5">DSM 46876</strain>
    </source>
</reference>
<evidence type="ECO:0000259" key="3">
    <source>
        <dbReference type="PROSITE" id="PS50983"/>
    </source>
</evidence>
<dbReference type="Gene3D" id="3.40.50.1980">
    <property type="entry name" value="Nitrogenase molybdenum iron protein domain"/>
    <property type="match status" value="2"/>
</dbReference>
<feature type="signal peptide" evidence="2">
    <location>
        <begin position="1"/>
        <end position="24"/>
    </location>
</feature>
<dbReference type="PROSITE" id="PS51257">
    <property type="entry name" value="PROKAR_LIPOPROTEIN"/>
    <property type="match status" value="1"/>
</dbReference>
<evidence type="ECO:0000313" key="4">
    <source>
        <dbReference type="EMBL" id="MDQ0418582.1"/>
    </source>
</evidence>
<feature type="domain" description="Fe/B12 periplasmic-binding" evidence="3">
    <location>
        <begin position="55"/>
        <end position="315"/>
    </location>
</feature>